<proteinExistence type="predicted"/>
<evidence type="ECO:0000313" key="3">
    <source>
        <dbReference type="EMBL" id="CAK8674573.1"/>
    </source>
</evidence>
<sequence>MFACTTNLNCRACSKAFFAQQVRNLVLSPSLFKEETFSHAKASPIPLRRSELIQELCKSHIKTGDPVAVGPGLQSWASKFIGASHILESFLLLEHNKEAKKLLYKFRSIDPDRPERCTTSVGVKYQKVDDFKDDLHSLEELCFMTHFAYVLKEAGYDEVPEEIVEKCLKTKHIYENIELEVDYKKYVFARFWVRGRKEVEENSTDSSTALKSILGDEDAKRVLHERVLVASRSKNSSNMILKGFKDVPVDHFEALLPEAKVHIPRSRRWFLNFFLTATGITAFFNVGMSILTDFKLDVVWMLVLFSGLIAYRTMALYKSQRQKYILEWKKLLYFKSTANNSGLVLDVINKAHERSVKKALLVYGTALRLTQNGA</sequence>
<comment type="caution">
    <text evidence="3">The sequence shown here is derived from an EMBL/GenBank/DDBJ whole genome shotgun (WGS) entry which is preliminary data.</text>
</comment>
<dbReference type="InterPro" id="IPR022227">
    <property type="entry name" value="DUF3754"/>
</dbReference>
<evidence type="ECO:0008006" key="5">
    <source>
        <dbReference type="Google" id="ProtNLM"/>
    </source>
</evidence>
<dbReference type="PANTHER" id="PTHR16095">
    <property type="entry name" value="TRANSMEMBRANE PROTEIN 143 FAMILY MEMBER"/>
    <property type="match status" value="1"/>
</dbReference>
<reference evidence="3 4" key="1">
    <citation type="submission" date="2024-02" db="EMBL/GenBank/DDBJ databases">
        <authorList>
            <person name="Daric V."/>
            <person name="Darras S."/>
        </authorList>
    </citation>
    <scope>NUCLEOTIDE SEQUENCE [LARGE SCALE GENOMIC DNA]</scope>
</reference>
<keyword evidence="2" id="KW-0472">Membrane</keyword>
<keyword evidence="4" id="KW-1185">Reference proteome</keyword>
<dbReference type="Pfam" id="PF12576">
    <property type="entry name" value="DUF3754"/>
    <property type="match status" value="1"/>
</dbReference>
<dbReference type="Proteomes" id="UP001642483">
    <property type="component" value="Unassembled WGS sequence"/>
</dbReference>
<accession>A0ABP0F4D9</accession>
<name>A0ABP0F4D9_CLALP</name>
<feature type="transmembrane region" description="Helical" evidence="2">
    <location>
        <begin position="298"/>
        <end position="317"/>
    </location>
</feature>
<feature type="transmembrane region" description="Helical" evidence="2">
    <location>
        <begin position="269"/>
        <end position="292"/>
    </location>
</feature>
<gene>
    <name evidence="3" type="ORF">CVLEPA_LOCUS4263</name>
</gene>
<evidence type="ECO:0000256" key="2">
    <source>
        <dbReference type="SAM" id="Phobius"/>
    </source>
</evidence>
<protein>
    <recommendedName>
        <fullName evidence="5">Transmembrane protein</fullName>
    </recommendedName>
</protein>
<evidence type="ECO:0000256" key="1">
    <source>
        <dbReference type="ARBA" id="ARBA00022553"/>
    </source>
</evidence>
<evidence type="ECO:0000313" key="4">
    <source>
        <dbReference type="Proteomes" id="UP001642483"/>
    </source>
</evidence>
<keyword evidence="1" id="KW-0597">Phosphoprotein</keyword>
<keyword evidence="2" id="KW-0812">Transmembrane</keyword>
<organism evidence="3 4">
    <name type="scientific">Clavelina lepadiformis</name>
    <name type="common">Light-bulb sea squirt</name>
    <name type="synonym">Ascidia lepadiformis</name>
    <dbReference type="NCBI Taxonomy" id="159417"/>
    <lineage>
        <taxon>Eukaryota</taxon>
        <taxon>Metazoa</taxon>
        <taxon>Chordata</taxon>
        <taxon>Tunicata</taxon>
        <taxon>Ascidiacea</taxon>
        <taxon>Aplousobranchia</taxon>
        <taxon>Clavelinidae</taxon>
        <taxon>Clavelina</taxon>
    </lineage>
</organism>
<dbReference type="EMBL" id="CAWYQH010000013">
    <property type="protein sequence ID" value="CAK8674573.1"/>
    <property type="molecule type" value="Genomic_DNA"/>
</dbReference>
<keyword evidence="2" id="KW-1133">Transmembrane helix</keyword>
<dbReference type="PANTHER" id="PTHR16095:SF11">
    <property type="entry name" value="TRANSMEMBRANE PROTEIN 143"/>
    <property type="match status" value="1"/>
</dbReference>